<comment type="caution">
    <text evidence="3">The sequence shown here is derived from an EMBL/GenBank/DDBJ whole genome shotgun (WGS) entry which is preliminary data.</text>
</comment>
<feature type="region of interest" description="Disordered" evidence="1">
    <location>
        <begin position="79"/>
        <end position="108"/>
    </location>
</feature>
<feature type="signal peptide" evidence="2">
    <location>
        <begin position="1"/>
        <end position="21"/>
    </location>
</feature>
<reference evidence="3 4" key="1">
    <citation type="submission" date="2021-02" db="EMBL/GenBank/DDBJ databases">
        <authorList>
            <person name="Jung H.S."/>
            <person name="Chun B.H."/>
            <person name="Jeon C.O."/>
        </authorList>
    </citation>
    <scope>NUCLEOTIDE SEQUENCE [LARGE SCALE GENOMIC DNA]</scope>
    <source>
        <strain evidence="3 4">LMG 25203</strain>
    </source>
</reference>
<name>A0ABS2CZP6_9FLAO</name>
<gene>
    <name evidence="3" type="ORF">H9X54_013790</name>
</gene>
<dbReference type="EMBL" id="JACSOD020000502">
    <property type="protein sequence ID" value="MBM6500364.1"/>
    <property type="molecule type" value="Genomic_DNA"/>
</dbReference>
<evidence type="ECO:0000256" key="1">
    <source>
        <dbReference type="SAM" id="MobiDB-lite"/>
    </source>
</evidence>
<evidence type="ECO:0008006" key="5">
    <source>
        <dbReference type="Google" id="ProtNLM"/>
    </source>
</evidence>
<keyword evidence="4" id="KW-1185">Reference proteome</keyword>
<dbReference type="PROSITE" id="PS51257">
    <property type="entry name" value="PROKAR_LIPOPROTEIN"/>
    <property type="match status" value="1"/>
</dbReference>
<dbReference type="Proteomes" id="UP000759529">
    <property type="component" value="Unassembled WGS sequence"/>
</dbReference>
<keyword evidence="2" id="KW-0732">Signal</keyword>
<feature type="chain" id="PRO_5045755960" description="DUF4382 domain-containing protein" evidence="2">
    <location>
        <begin position="22"/>
        <end position="260"/>
    </location>
</feature>
<organism evidence="3 4">
    <name type="scientific">Flavobacterium macrobrachii</name>
    <dbReference type="NCBI Taxonomy" id="591204"/>
    <lineage>
        <taxon>Bacteria</taxon>
        <taxon>Pseudomonadati</taxon>
        <taxon>Bacteroidota</taxon>
        <taxon>Flavobacteriia</taxon>
        <taxon>Flavobacteriales</taxon>
        <taxon>Flavobacteriaceae</taxon>
        <taxon>Flavobacterium</taxon>
    </lineage>
</organism>
<evidence type="ECO:0000256" key="2">
    <source>
        <dbReference type="SAM" id="SignalP"/>
    </source>
</evidence>
<evidence type="ECO:0000313" key="4">
    <source>
        <dbReference type="Proteomes" id="UP000759529"/>
    </source>
</evidence>
<dbReference type="RefSeq" id="WP_187656661.1">
    <property type="nucleotide sequence ID" value="NZ_JACSOD020000502.1"/>
</dbReference>
<sequence>MKNVKALLGILFLVLTMASCSSDDSTSNNGNNQLRIKASAVYTPTANRSANGAAINEDVVLTSFKINIREIEFEFAEDYYDDNDNDDDDDDNDGYDDDDNSYDDDGFYGDDDEFELSGPFELDLLNQSSVVTTVTIPNGIYEEVEFKLDKNNNSSSEMFNKSIEIKGTIGGIPFVFWHNVEEDFEIDYEDTNQNLVVNNGSYELVFNFNLNQVLSQVDISNATDGNGDGLIEISPNDNDGNQSLANTIKNKIKESCDLDD</sequence>
<protein>
    <recommendedName>
        <fullName evidence="5">DUF4382 domain-containing protein</fullName>
    </recommendedName>
</protein>
<proteinExistence type="predicted"/>
<accession>A0ABS2CZP6</accession>
<evidence type="ECO:0000313" key="3">
    <source>
        <dbReference type="EMBL" id="MBM6500364.1"/>
    </source>
</evidence>